<organism evidence="1">
    <name type="scientific">uncultured Caudovirales phage</name>
    <dbReference type="NCBI Taxonomy" id="2100421"/>
    <lineage>
        <taxon>Viruses</taxon>
        <taxon>Duplodnaviria</taxon>
        <taxon>Heunggongvirae</taxon>
        <taxon>Uroviricota</taxon>
        <taxon>Caudoviricetes</taxon>
        <taxon>Peduoviridae</taxon>
        <taxon>Maltschvirus</taxon>
        <taxon>Maltschvirus maltsch</taxon>
    </lineage>
</organism>
<evidence type="ECO:0000313" key="1">
    <source>
        <dbReference type="EMBL" id="CAB5079567.1"/>
    </source>
</evidence>
<dbReference type="EMBL" id="LR798191">
    <property type="protein sequence ID" value="CAB5079567.1"/>
    <property type="molecule type" value="Genomic_DNA"/>
</dbReference>
<protein>
    <submittedName>
        <fullName evidence="1">Uncharacterized protein</fullName>
    </submittedName>
</protein>
<sequence length="60" mass="6765">MNCSRFGTQLSIDIRLALSSLGRDPFDKKVDRMTIKQKKALFAELRAEQRQVGGILKEGV</sequence>
<proteinExistence type="predicted"/>
<name>A0A6J7VNV4_9CAUD</name>
<gene>
    <name evidence="1" type="ORF">UFOVP143_31</name>
</gene>
<accession>A0A6J7VNV4</accession>
<reference evidence="1" key="1">
    <citation type="submission" date="2020-05" db="EMBL/GenBank/DDBJ databases">
        <authorList>
            <person name="Chiriac C."/>
            <person name="Salcher M."/>
            <person name="Ghai R."/>
            <person name="Kavagutti S V."/>
        </authorList>
    </citation>
    <scope>NUCLEOTIDE SEQUENCE</scope>
</reference>